<evidence type="ECO:0000313" key="1">
    <source>
        <dbReference type="EMBL" id="KAH7205441.1"/>
    </source>
</evidence>
<name>A0A9P9FUE3_FUSRE</name>
<reference evidence="1" key="1">
    <citation type="journal article" date="2021" name="Nat. Commun.">
        <title>Genetic determinants of endophytism in the Arabidopsis root mycobiome.</title>
        <authorList>
            <person name="Mesny F."/>
            <person name="Miyauchi S."/>
            <person name="Thiergart T."/>
            <person name="Pickel B."/>
            <person name="Atanasova L."/>
            <person name="Karlsson M."/>
            <person name="Huettel B."/>
            <person name="Barry K.W."/>
            <person name="Haridas S."/>
            <person name="Chen C."/>
            <person name="Bauer D."/>
            <person name="Andreopoulos W."/>
            <person name="Pangilinan J."/>
            <person name="LaButti K."/>
            <person name="Riley R."/>
            <person name="Lipzen A."/>
            <person name="Clum A."/>
            <person name="Drula E."/>
            <person name="Henrissat B."/>
            <person name="Kohler A."/>
            <person name="Grigoriev I.V."/>
            <person name="Martin F.M."/>
            <person name="Hacquard S."/>
        </authorList>
    </citation>
    <scope>NUCLEOTIDE SEQUENCE</scope>
    <source>
        <strain evidence="1">MPI-CAGE-AT-0023</strain>
    </source>
</reference>
<dbReference type="EMBL" id="JAGMUX010000037">
    <property type="protein sequence ID" value="KAH7205441.1"/>
    <property type="molecule type" value="Genomic_DNA"/>
</dbReference>
<accession>A0A9P9FUE3</accession>
<sequence>MAEHRPPAGIDSCYYCLGDYLPPTPFSPQAHQPTHVNFDASFAPPACERRNRGPACLPNQVMPGFRSQVYAAPPNRSRPGSQLDVHISRYMRVHHYPNQLQHDPYQNEI</sequence>
<evidence type="ECO:0000313" key="2">
    <source>
        <dbReference type="Proteomes" id="UP000720189"/>
    </source>
</evidence>
<dbReference type="Proteomes" id="UP000720189">
    <property type="component" value="Unassembled WGS sequence"/>
</dbReference>
<organism evidence="1 2">
    <name type="scientific">Fusarium redolens</name>
    <dbReference type="NCBI Taxonomy" id="48865"/>
    <lineage>
        <taxon>Eukaryota</taxon>
        <taxon>Fungi</taxon>
        <taxon>Dikarya</taxon>
        <taxon>Ascomycota</taxon>
        <taxon>Pezizomycotina</taxon>
        <taxon>Sordariomycetes</taxon>
        <taxon>Hypocreomycetidae</taxon>
        <taxon>Hypocreales</taxon>
        <taxon>Nectriaceae</taxon>
        <taxon>Fusarium</taxon>
        <taxon>Fusarium redolens species complex</taxon>
    </lineage>
</organism>
<dbReference type="RefSeq" id="XP_046041034.1">
    <property type="nucleotide sequence ID" value="XM_046196913.1"/>
</dbReference>
<keyword evidence="2" id="KW-1185">Reference proteome</keyword>
<dbReference type="AlphaFoldDB" id="A0A9P9FUE3"/>
<proteinExistence type="predicted"/>
<comment type="caution">
    <text evidence="1">The sequence shown here is derived from an EMBL/GenBank/DDBJ whole genome shotgun (WGS) entry which is preliminary data.</text>
</comment>
<protein>
    <submittedName>
        <fullName evidence="1">Uncharacterized protein</fullName>
    </submittedName>
</protein>
<gene>
    <name evidence="1" type="ORF">BKA55DRAFT_628932</name>
</gene>
<dbReference type="GeneID" id="70226867"/>